<keyword evidence="9" id="KW-0406">Ion transport</keyword>
<evidence type="ECO:0000313" key="15">
    <source>
        <dbReference type="EMBL" id="CAE4586095.1"/>
    </source>
</evidence>
<dbReference type="EMBL" id="HBNR01031765">
    <property type="protein sequence ID" value="CAE4586095.1"/>
    <property type="molecule type" value="Transcribed_RNA"/>
</dbReference>
<evidence type="ECO:0000256" key="1">
    <source>
        <dbReference type="ARBA" id="ARBA00004141"/>
    </source>
</evidence>
<evidence type="ECO:0000259" key="14">
    <source>
        <dbReference type="PROSITE" id="PS50042"/>
    </source>
</evidence>
<keyword evidence="4 13" id="KW-0812">Transmembrane</keyword>
<dbReference type="InterPro" id="IPR050818">
    <property type="entry name" value="KCNH_animal-type"/>
</dbReference>
<dbReference type="AlphaFoldDB" id="A0A7S4UIF0"/>
<dbReference type="Pfam" id="PF00520">
    <property type="entry name" value="Ion_trans"/>
    <property type="match status" value="1"/>
</dbReference>
<keyword evidence="10 13" id="KW-0472">Membrane</keyword>
<feature type="transmembrane region" description="Helical" evidence="13">
    <location>
        <begin position="296"/>
        <end position="318"/>
    </location>
</feature>
<keyword evidence="2" id="KW-0813">Transport</keyword>
<sequence length="817" mass="92234">MNIHGSMDRSTSATSALSARRDMLVEIPDEEPVEDHCGSRFVLCENSPVRTTWTVVLFLLLLYTATIFLYRLCFCVFHINEDGADPIGSDDPFWNTLDRCVDVLFLVDLVANFFLSYKDVRGNEIDSLRRIAKKYLRGLFWMDLVACLPEELVEVILQDVQSENGVNKVVRVSRIHNLSRLVRLARLSRLLKLLTFKSSTNPWWEWVKSLRGVRVISFITALIWSLHLLSCFWYLCASMHEDVQETWVGRRQVDQSGTSLLSQTPFEQWLVAMYFVLTVFTTVGFGDISPVTEAEIIAVAVTMVVGAVVHSFVISRVISIVTSNDQIQEYIERKHQMIDAFSEYGTVTKATRSRLKREIAWRVKAQAVHPSFDREEMAELIQGNTIPAGVLADMAGELFDGSLVKNAFIQCCSSVCYMPPRFPLLLTCFLSRVDFENGEIIYQLHDFPFNLFLVLNGTFAHVARPTEDGGVDEMDADSPLDPDSIEVGQSLGQPSNLFPYRFFSDRSYFGELELFQGCPRTATSRCERSGTLLVLHKADLLRLEDQFPHFHSAWVLAARRRERCRVLACERLTLPLPLRTAAAVQIQAAWRERRKPVRPNGGRATPNKTAVFMTVQRQYVLGADIGALTGRSHTTDPGLKALAQTEQLRQSVDTLNTNFKAFQREMRELLRPAGYDCMVEEFQTLRGEVRRLVQDRGQAARRRHSDTTHSRRRSMASVETFSVDMLMFQREVRGLMQSVTSEDTAGEQDDEEVRVHQITTEDTAGEGDVAEAVSGWRSAKDTAGEGDILEAHGLMQSIAAKQSAGEGDAAEARRVVL</sequence>
<reference evidence="15" key="1">
    <citation type="submission" date="2021-01" db="EMBL/GenBank/DDBJ databases">
        <authorList>
            <person name="Corre E."/>
            <person name="Pelletier E."/>
            <person name="Niang G."/>
            <person name="Scheremetjew M."/>
            <person name="Finn R."/>
            <person name="Kale V."/>
            <person name="Holt S."/>
            <person name="Cochrane G."/>
            <person name="Meng A."/>
            <person name="Brown T."/>
            <person name="Cohen L."/>
        </authorList>
    </citation>
    <scope>NUCLEOTIDE SEQUENCE</scope>
    <source>
        <strain evidence="15">CCMP3105</strain>
    </source>
</reference>
<keyword evidence="3" id="KW-0633">Potassium transport</keyword>
<keyword evidence="5" id="KW-0631">Potassium channel</keyword>
<feature type="transmembrane region" description="Helical" evidence="13">
    <location>
        <begin position="215"/>
        <end position="235"/>
    </location>
</feature>
<evidence type="ECO:0000256" key="2">
    <source>
        <dbReference type="ARBA" id="ARBA00022448"/>
    </source>
</evidence>
<feature type="transmembrane region" description="Helical" evidence="13">
    <location>
        <begin position="269"/>
        <end position="289"/>
    </location>
</feature>
<feature type="domain" description="Cyclic nucleotide-binding" evidence="14">
    <location>
        <begin position="503"/>
        <end position="543"/>
    </location>
</feature>
<feature type="transmembrane region" description="Helical" evidence="13">
    <location>
        <begin position="51"/>
        <end position="70"/>
    </location>
</feature>
<dbReference type="PANTHER" id="PTHR10217">
    <property type="entry name" value="VOLTAGE AND LIGAND GATED POTASSIUM CHANNEL"/>
    <property type="match status" value="1"/>
</dbReference>
<feature type="compositionally biased region" description="Basic residues" evidence="12">
    <location>
        <begin position="699"/>
        <end position="714"/>
    </location>
</feature>
<protein>
    <recommendedName>
        <fullName evidence="14">Cyclic nucleotide-binding domain-containing protein</fullName>
    </recommendedName>
</protein>
<dbReference type="PANTHER" id="PTHR10217:SF435">
    <property type="entry name" value="POTASSIUM VOLTAGE-GATED CHANNEL PROTEIN EAG"/>
    <property type="match status" value="1"/>
</dbReference>
<evidence type="ECO:0000256" key="11">
    <source>
        <dbReference type="ARBA" id="ARBA00023303"/>
    </source>
</evidence>
<dbReference type="Gene3D" id="2.60.120.10">
    <property type="entry name" value="Jelly Rolls"/>
    <property type="match status" value="1"/>
</dbReference>
<evidence type="ECO:0000256" key="9">
    <source>
        <dbReference type="ARBA" id="ARBA00023065"/>
    </source>
</evidence>
<keyword evidence="8 13" id="KW-1133">Transmembrane helix</keyword>
<dbReference type="InterPro" id="IPR005821">
    <property type="entry name" value="Ion_trans_dom"/>
</dbReference>
<dbReference type="SUPFAM" id="SSF81324">
    <property type="entry name" value="Voltage-gated potassium channels"/>
    <property type="match status" value="1"/>
</dbReference>
<keyword evidence="7" id="KW-0630">Potassium</keyword>
<evidence type="ECO:0000256" key="12">
    <source>
        <dbReference type="SAM" id="MobiDB-lite"/>
    </source>
</evidence>
<keyword evidence="6" id="KW-0851">Voltage-gated channel</keyword>
<dbReference type="InterPro" id="IPR014710">
    <property type="entry name" value="RmlC-like_jellyroll"/>
</dbReference>
<dbReference type="InterPro" id="IPR000595">
    <property type="entry name" value="cNMP-bd_dom"/>
</dbReference>
<comment type="subcellular location">
    <subcellularLocation>
        <location evidence="1">Membrane</location>
        <topology evidence="1">Multi-pass membrane protein</topology>
    </subcellularLocation>
</comment>
<dbReference type="SUPFAM" id="SSF51206">
    <property type="entry name" value="cAMP-binding domain-like"/>
    <property type="match status" value="1"/>
</dbReference>
<dbReference type="GO" id="GO:0034702">
    <property type="term" value="C:monoatomic ion channel complex"/>
    <property type="evidence" value="ECO:0007669"/>
    <property type="project" value="UniProtKB-KW"/>
</dbReference>
<dbReference type="GO" id="GO:0005886">
    <property type="term" value="C:plasma membrane"/>
    <property type="evidence" value="ECO:0007669"/>
    <property type="project" value="TreeGrafter"/>
</dbReference>
<dbReference type="InterPro" id="IPR018490">
    <property type="entry name" value="cNMP-bd_dom_sf"/>
</dbReference>
<dbReference type="GO" id="GO:0042391">
    <property type="term" value="P:regulation of membrane potential"/>
    <property type="evidence" value="ECO:0007669"/>
    <property type="project" value="TreeGrafter"/>
</dbReference>
<evidence type="ECO:0000256" key="10">
    <source>
        <dbReference type="ARBA" id="ARBA00023136"/>
    </source>
</evidence>
<proteinExistence type="predicted"/>
<dbReference type="PROSITE" id="PS50042">
    <property type="entry name" value="CNMP_BINDING_3"/>
    <property type="match status" value="1"/>
</dbReference>
<gene>
    <name evidence="15" type="ORF">AMON00008_LOCUS21731</name>
</gene>
<dbReference type="InterPro" id="IPR003938">
    <property type="entry name" value="K_chnl_volt-dep_EAG/ELK/ERG"/>
</dbReference>
<evidence type="ECO:0000256" key="3">
    <source>
        <dbReference type="ARBA" id="ARBA00022538"/>
    </source>
</evidence>
<dbReference type="Gene3D" id="1.10.287.70">
    <property type="match status" value="1"/>
</dbReference>
<feature type="region of interest" description="Disordered" evidence="12">
    <location>
        <begin position="695"/>
        <end position="714"/>
    </location>
</feature>
<evidence type="ECO:0000256" key="6">
    <source>
        <dbReference type="ARBA" id="ARBA00022882"/>
    </source>
</evidence>
<dbReference type="PRINTS" id="PR01463">
    <property type="entry name" value="EAGCHANLFMLY"/>
</dbReference>
<evidence type="ECO:0000256" key="8">
    <source>
        <dbReference type="ARBA" id="ARBA00022989"/>
    </source>
</evidence>
<evidence type="ECO:0000256" key="4">
    <source>
        <dbReference type="ARBA" id="ARBA00022692"/>
    </source>
</evidence>
<name>A0A7S4UIF0_9DINO</name>
<organism evidence="15">
    <name type="scientific">Alexandrium monilatum</name>
    <dbReference type="NCBI Taxonomy" id="311494"/>
    <lineage>
        <taxon>Eukaryota</taxon>
        <taxon>Sar</taxon>
        <taxon>Alveolata</taxon>
        <taxon>Dinophyceae</taxon>
        <taxon>Gonyaulacales</taxon>
        <taxon>Pyrocystaceae</taxon>
        <taxon>Alexandrium</taxon>
    </lineage>
</organism>
<evidence type="ECO:0000256" key="13">
    <source>
        <dbReference type="SAM" id="Phobius"/>
    </source>
</evidence>
<dbReference type="GO" id="GO:0005249">
    <property type="term" value="F:voltage-gated potassium channel activity"/>
    <property type="evidence" value="ECO:0007669"/>
    <property type="project" value="InterPro"/>
</dbReference>
<evidence type="ECO:0000256" key="5">
    <source>
        <dbReference type="ARBA" id="ARBA00022826"/>
    </source>
</evidence>
<keyword evidence="11" id="KW-0407">Ion channel</keyword>
<evidence type="ECO:0000256" key="7">
    <source>
        <dbReference type="ARBA" id="ARBA00022958"/>
    </source>
</evidence>
<accession>A0A7S4UIF0</accession>